<feature type="non-terminal residue" evidence="1">
    <location>
        <position position="1"/>
    </location>
</feature>
<sequence length="104" mass="11983">KVLVVTSTLAIGNSFGIHWLMKVESFGTHRPVLEPKTEERRHVCDPEGISREGKCIRIHCLLDFAKNECRQFWNPPPHICVTFSQSKRFIYCAFLIILLVNLTT</sequence>
<accession>A0A146LTT0</accession>
<protein>
    <submittedName>
        <fullName evidence="1">Uncharacterized protein</fullName>
    </submittedName>
</protein>
<evidence type="ECO:0000313" key="1">
    <source>
        <dbReference type="EMBL" id="JAQ10659.1"/>
    </source>
</evidence>
<dbReference type="EMBL" id="GDHC01007970">
    <property type="protein sequence ID" value="JAQ10659.1"/>
    <property type="molecule type" value="Transcribed_RNA"/>
</dbReference>
<dbReference type="AlphaFoldDB" id="A0A146LTT0"/>
<gene>
    <name evidence="1" type="ORF">g.58805</name>
</gene>
<name>A0A146LTT0_LYGHE</name>
<organism evidence="1">
    <name type="scientific">Lygus hesperus</name>
    <name type="common">Western plant bug</name>
    <dbReference type="NCBI Taxonomy" id="30085"/>
    <lineage>
        <taxon>Eukaryota</taxon>
        <taxon>Metazoa</taxon>
        <taxon>Ecdysozoa</taxon>
        <taxon>Arthropoda</taxon>
        <taxon>Hexapoda</taxon>
        <taxon>Insecta</taxon>
        <taxon>Pterygota</taxon>
        <taxon>Neoptera</taxon>
        <taxon>Paraneoptera</taxon>
        <taxon>Hemiptera</taxon>
        <taxon>Heteroptera</taxon>
        <taxon>Panheteroptera</taxon>
        <taxon>Cimicomorpha</taxon>
        <taxon>Miridae</taxon>
        <taxon>Mirini</taxon>
        <taxon>Lygus</taxon>
    </lineage>
</organism>
<reference evidence="1" key="1">
    <citation type="journal article" date="2016" name="Gigascience">
        <title>De novo construction of an expanded transcriptome assembly for the western tarnished plant bug, Lygus hesperus.</title>
        <authorList>
            <person name="Tassone E.E."/>
            <person name="Geib S.M."/>
            <person name="Hall B."/>
            <person name="Fabrick J.A."/>
            <person name="Brent C.S."/>
            <person name="Hull J.J."/>
        </authorList>
    </citation>
    <scope>NUCLEOTIDE SEQUENCE</scope>
</reference>
<proteinExistence type="predicted"/>